<name>A0A1B0AKP3_9MUSC</name>
<protein>
    <submittedName>
        <fullName evidence="2">Uncharacterized protein</fullName>
    </submittedName>
</protein>
<accession>A0A1B0AKP3</accession>
<dbReference type="AlphaFoldDB" id="A0A1B0AKP3"/>
<dbReference type="Proteomes" id="UP000092460">
    <property type="component" value="Unassembled WGS sequence"/>
</dbReference>
<dbReference type="EMBL" id="JXJN01026507">
    <property type="status" value="NOT_ANNOTATED_CDS"/>
    <property type="molecule type" value="Genomic_DNA"/>
</dbReference>
<evidence type="ECO:0000313" key="2">
    <source>
        <dbReference type="EnsemblMetazoa" id="GPPI000240-PA"/>
    </source>
</evidence>
<organism evidence="2 3">
    <name type="scientific">Glossina palpalis gambiensis</name>
    <dbReference type="NCBI Taxonomy" id="67801"/>
    <lineage>
        <taxon>Eukaryota</taxon>
        <taxon>Metazoa</taxon>
        <taxon>Ecdysozoa</taxon>
        <taxon>Arthropoda</taxon>
        <taxon>Hexapoda</taxon>
        <taxon>Insecta</taxon>
        <taxon>Pterygota</taxon>
        <taxon>Neoptera</taxon>
        <taxon>Endopterygota</taxon>
        <taxon>Diptera</taxon>
        <taxon>Brachycera</taxon>
        <taxon>Muscomorpha</taxon>
        <taxon>Hippoboscoidea</taxon>
        <taxon>Glossinidae</taxon>
        <taxon>Glossina</taxon>
    </lineage>
</organism>
<evidence type="ECO:0000256" key="1">
    <source>
        <dbReference type="SAM" id="Phobius"/>
    </source>
</evidence>
<reference evidence="2" key="2">
    <citation type="submission" date="2020-05" db="UniProtKB">
        <authorList>
            <consortium name="EnsemblMetazoa"/>
        </authorList>
    </citation>
    <scope>IDENTIFICATION</scope>
    <source>
        <strain evidence="2">IAEA</strain>
    </source>
</reference>
<feature type="transmembrane region" description="Helical" evidence="1">
    <location>
        <begin position="6"/>
        <end position="28"/>
    </location>
</feature>
<keyword evidence="1" id="KW-0812">Transmembrane</keyword>
<reference evidence="3" key="1">
    <citation type="submission" date="2015-01" db="EMBL/GenBank/DDBJ databases">
        <authorList>
            <person name="Aksoy S."/>
            <person name="Warren W."/>
            <person name="Wilson R.K."/>
        </authorList>
    </citation>
    <scope>NUCLEOTIDE SEQUENCE [LARGE SCALE GENOMIC DNA]</scope>
    <source>
        <strain evidence="3">IAEA</strain>
    </source>
</reference>
<keyword evidence="1" id="KW-1133">Transmembrane helix</keyword>
<dbReference type="PROSITE" id="PS51257">
    <property type="entry name" value="PROKAR_LIPOPROTEIN"/>
    <property type="match status" value="1"/>
</dbReference>
<dbReference type="EnsemblMetazoa" id="GPPI000240-RA">
    <property type="protein sequence ID" value="GPPI000240-PA"/>
    <property type="gene ID" value="GPPI000240"/>
</dbReference>
<proteinExistence type="predicted"/>
<keyword evidence="3" id="KW-1185">Reference proteome</keyword>
<evidence type="ECO:0000313" key="3">
    <source>
        <dbReference type="Proteomes" id="UP000092460"/>
    </source>
</evidence>
<dbReference type="VEuPathDB" id="VectorBase:GPPI000240"/>
<sequence>MKSIYLQNILFVPLLGVNLMSMSCVFDLNHEDSMKMNMIIMAESLTLHKKAATGCNIECL</sequence>
<keyword evidence="1" id="KW-0472">Membrane</keyword>